<dbReference type="Proteomes" id="UP000228921">
    <property type="component" value="Unassembled WGS sequence"/>
</dbReference>
<gene>
    <name evidence="4" type="ORF">CUN51_00590</name>
</gene>
<evidence type="ECO:0000313" key="5">
    <source>
        <dbReference type="Proteomes" id="UP000228921"/>
    </source>
</evidence>
<name>A0A2M8P489_9CHLR</name>
<feature type="region of interest" description="Disordered" evidence="1">
    <location>
        <begin position="518"/>
        <end position="541"/>
    </location>
</feature>
<proteinExistence type="predicted"/>
<protein>
    <submittedName>
        <fullName evidence="4">Uncharacterized protein</fullName>
    </submittedName>
</protein>
<dbReference type="Pfam" id="PF01935">
    <property type="entry name" value="DUF87"/>
    <property type="match status" value="1"/>
</dbReference>
<dbReference type="PANTHER" id="PTHR42957">
    <property type="entry name" value="HELICASE MJ1565-RELATED"/>
    <property type="match status" value="1"/>
</dbReference>
<reference evidence="4 5" key="1">
    <citation type="submission" date="2017-11" db="EMBL/GenBank/DDBJ databases">
        <title>Evolution of Phototrophy in the Chloroflexi Phylum Driven by Horizontal Gene Transfer.</title>
        <authorList>
            <person name="Ward L.M."/>
            <person name="Hemp J."/>
            <person name="Shih P.M."/>
            <person name="Mcglynn S.E."/>
            <person name="Fischer W."/>
        </authorList>
    </citation>
    <scope>NUCLEOTIDE SEQUENCE [LARGE SCALE GENOMIC DNA]</scope>
    <source>
        <strain evidence="4">CP2_2F</strain>
    </source>
</reference>
<evidence type="ECO:0000313" key="4">
    <source>
        <dbReference type="EMBL" id="PJF32369.1"/>
    </source>
</evidence>
<sequence length="541" mass="60341">MPANKRLGVVVGGSLSKGLDVKLDRQTEIEALAVGRYVVVRGKYKRFFCMITDVILDSTNPSLRSDPPDLSDPFLREVYVGTAAYGTLHVAPMLSIEGEAGEPKPVKTIPGHFMPVEIADAQDVNDVFGAEDATHFNIGTPLELEETQVNLDLKRLVERSSGVFGKSGTGKSFLTRILLSGVIKRGMAVNLIFDMHNDYGWEVADERGPKVKGLRQLFPEKVSIFTLDDESSRRRNAKYDYVVTLGYDDIEPEDLAMLKLTMDLSDSMLDAAYTLRKKWDKAWIKRLLNAKSDELEEVVQTTNVSSASLTALARRLERFERFGFLKPNGATSDSVQTILNYLTEQRKSVVLEFGRYGSALEAYILVANYLTRRIHTEYVKRVEKSLGDSSLEPPQLLITIEEAHKFLDPRIARQTIFGTIAREMRKYNVTLLIVDQRPSGIDEEVMSQIGTRITALLDNERDIAAVLTGISGASGLREVLARLDTKQQALIMGHAVPMPVVVKTRAYDTDFYREVAGYSESPSPDNNAARRLAGAGRRRIE</sequence>
<dbReference type="PANTHER" id="PTHR42957:SF1">
    <property type="entry name" value="HELICASE MJ1565-RELATED"/>
    <property type="match status" value="1"/>
</dbReference>
<dbReference type="InterPro" id="IPR018538">
    <property type="entry name" value="HerA_barrel_dom"/>
</dbReference>
<dbReference type="InterPro" id="IPR002789">
    <property type="entry name" value="HerA_central"/>
</dbReference>
<evidence type="ECO:0000259" key="2">
    <source>
        <dbReference type="Pfam" id="PF01935"/>
    </source>
</evidence>
<dbReference type="InterPro" id="IPR008571">
    <property type="entry name" value="HerA-like"/>
</dbReference>
<dbReference type="SUPFAM" id="SSF52540">
    <property type="entry name" value="P-loop containing nucleoside triphosphate hydrolases"/>
    <property type="match status" value="1"/>
</dbReference>
<dbReference type="Pfam" id="PF09378">
    <property type="entry name" value="HAS-barrel"/>
    <property type="match status" value="1"/>
</dbReference>
<organism evidence="4 5">
    <name type="scientific">Candidatus Thermofonsia Clade 1 bacterium</name>
    <dbReference type="NCBI Taxonomy" id="2364210"/>
    <lineage>
        <taxon>Bacteria</taxon>
        <taxon>Bacillati</taxon>
        <taxon>Chloroflexota</taxon>
        <taxon>Candidatus Thermofontia</taxon>
        <taxon>Candidatus Thermofonsia Clade 1</taxon>
    </lineage>
</organism>
<comment type="caution">
    <text evidence="4">The sequence shown here is derived from an EMBL/GenBank/DDBJ whole genome shotgun (WGS) entry which is preliminary data.</text>
</comment>
<dbReference type="Gene3D" id="3.40.50.300">
    <property type="entry name" value="P-loop containing nucleotide triphosphate hydrolases"/>
    <property type="match status" value="2"/>
</dbReference>
<evidence type="ECO:0000259" key="3">
    <source>
        <dbReference type="Pfam" id="PF09378"/>
    </source>
</evidence>
<accession>A0A2M8P489</accession>
<feature type="domain" description="Helicase HerA barrel" evidence="3">
    <location>
        <begin position="7"/>
        <end position="99"/>
    </location>
</feature>
<evidence type="ECO:0000256" key="1">
    <source>
        <dbReference type="SAM" id="MobiDB-lite"/>
    </source>
</evidence>
<dbReference type="EMBL" id="PGTK01000001">
    <property type="protein sequence ID" value="PJF32369.1"/>
    <property type="molecule type" value="Genomic_DNA"/>
</dbReference>
<dbReference type="InterPro" id="IPR027417">
    <property type="entry name" value="P-loop_NTPase"/>
</dbReference>
<dbReference type="AlphaFoldDB" id="A0A2M8P489"/>
<feature type="domain" description="Helicase HerA central" evidence="2">
    <location>
        <begin position="137"/>
        <end position="374"/>
    </location>
</feature>